<keyword evidence="1" id="KW-0472">Membrane</keyword>
<dbReference type="Proteomes" id="UP000054370">
    <property type="component" value="Unassembled WGS sequence"/>
</dbReference>
<feature type="transmembrane region" description="Helical" evidence="1">
    <location>
        <begin position="215"/>
        <end position="235"/>
    </location>
</feature>
<dbReference type="NCBIfam" id="NF033634">
    <property type="entry name" value="SLATT_1"/>
    <property type="match status" value="1"/>
</dbReference>
<feature type="transmembrane region" description="Helical" evidence="1">
    <location>
        <begin position="25"/>
        <end position="47"/>
    </location>
</feature>
<proteinExistence type="predicted"/>
<feature type="transmembrane region" description="Helical" evidence="1">
    <location>
        <begin position="190"/>
        <end position="209"/>
    </location>
</feature>
<dbReference type="Pfam" id="PF18181">
    <property type="entry name" value="SLATT_1"/>
    <property type="match status" value="1"/>
</dbReference>
<evidence type="ECO:0000256" key="1">
    <source>
        <dbReference type="SAM" id="Phobius"/>
    </source>
</evidence>
<feature type="transmembrane region" description="Helical" evidence="1">
    <location>
        <begin position="53"/>
        <end position="73"/>
    </location>
</feature>
<organism evidence="4">
    <name type="scientific">Vibrio vulnificus</name>
    <dbReference type="NCBI Taxonomy" id="672"/>
    <lineage>
        <taxon>Bacteria</taxon>
        <taxon>Pseudomonadati</taxon>
        <taxon>Pseudomonadota</taxon>
        <taxon>Gammaproteobacteria</taxon>
        <taxon>Vibrionales</taxon>
        <taxon>Vibrionaceae</taxon>
        <taxon>Vibrio</taxon>
    </lineage>
</organism>
<dbReference type="NCBIfam" id="NF033610">
    <property type="entry name" value="SLATT_3"/>
    <property type="match status" value="1"/>
</dbReference>
<sequence>MTNITIKYPSLYQVADKASLCAQTFLLRLTVLHALLLIIGTTLAINVQPQREYSLIMAIFYLAAVALSVFLGVKKYEKTWYNGRAVAESIKTSTWRYTMRAVPFEDSESVQAPRAEFRNMLESIIRTNRELGDSISEHEDTGEQVTVEMNNIRALSLDDRKKYYLSNRIDEQRKWYATKAVYNRKMQKRWFFALIASQSLAVVCALTRIAYPDWAYWPTDTLVLIASFCIAWMQLKKFNELSSSYSLTAQEIGVLRGHIESVTNEKQLSEFVNSSELAFSREHTQWVARQET</sequence>
<dbReference type="InterPro" id="IPR040884">
    <property type="entry name" value="SLATT_1"/>
</dbReference>
<keyword evidence="1" id="KW-0812">Transmembrane</keyword>
<evidence type="ECO:0000313" key="5">
    <source>
        <dbReference type="EMBL" id="PNM76956.1"/>
    </source>
</evidence>
<evidence type="ECO:0000259" key="2">
    <source>
        <dbReference type="Pfam" id="PF18181"/>
    </source>
</evidence>
<evidence type="ECO:0000313" key="6">
    <source>
        <dbReference type="Proteomes" id="UP000054370"/>
    </source>
</evidence>
<evidence type="ECO:0000259" key="3">
    <source>
        <dbReference type="Pfam" id="PF18184"/>
    </source>
</evidence>
<dbReference type="RefSeq" id="WP_011988360.1">
    <property type="nucleotide sequence ID" value="NC_009701.1"/>
</dbReference>
<reference evidence="4" key="1">
    <citation type="journal article" date="2008" name="J. Bacteriol.">
        <title>A common virulence plasmid in biotype 2 Vibrio vulnificus and its dissemination aided by a conjugal plasmid.</title>
        <authorList>
            <person name="Lee C.T."/>
            <person name="Amaro C."/>
            <person name="Wu K.M."/>
            <person name="Valiente E."/>
            <person name="Chang Y.F."/>
            <person name="Tsai S.F."/>
            <person name="Chang C.H."/>
            <person name="Hor L.I."/>
        </authorList>
    </citation>
    <scope>NUCLEOTIDE SEQUENCE</scope>
    <source>
        <strain evidence="4">CECT4999</strain>
    </source>
</reference>
<feature type="domain" description="SMODS and SLOG-associating 2TM effector" evidence="3">
    <location>
        <begin position="9"/>
        <end position="161"/>
    </location>
</feature>
<dbReference type="AlphaFoldDB" id="A0A9P1JAX9"/>
<feature type="domain" description="SMODS and SLOG-associating 2TM effector" evidence="2">
    <location>
        <begin position="164"/>
        <end position="286"/>
    </location>
</feature>
<dbReference type="EMBL" id="AM293858">
    <property type="protein sequence ID" value="CAL25428.1"/>
    <property type="molecule type" value="Genomic_DNA"/>
</dbReference>
<dbReference type="EMBL" id="LOSH02000002">
    <property type="protein sequence ID" value="PNM76956.1"/>
    <property type="molecule type" value="Genomic_DNA"/>
</dbReference>
<accession>A0A9P1JAX9</accession>
<dbReference type="InterPro" id="IPR041116">
    <property type="entry name" value="SLATT_3"/>
</dbReference>
<evidence type="ECO:0000313" key="4">
    <source>
        <dbReference type="EMBL" id="CAL25428.1"/>
    </source>
</evidence>
<protein>
    <submittedName>
        <fullName evidence="4">Anthranilate synthase component I</fullName>
    </submittedName>
    <submittedName>
        <fullName evidence="5">DUF4231 domain-containing protein</fullName>
    </submittedName>
</protein>
<keyword evidence="1" id="KW-1133">Transmembrane helix</keyword>
<name>A0A9P1JAX9_VIBVL</name>
<gene>
    <name evidence="4" type="primary">vep66</name>
    <name evidence="5" type="ORF">AL548_007515</name>
</gene>
<keyword evidence="6" id="KW-1185">Reference proteome</keyword>
<reference evidence="5 6" key="2">
    <citation type="submission" date="2017-12" db="EMBL/GenBank/DDBJ databases">
        <title>FDA dAtabase for Regulatory Grade micrObial Sequences (FDA-ARGOS): Supporting development and validation of Infectious Disease Dx tests.</title>
        <authorList>
            <person name="Hoffmann M."/>
            <person name="Allard M."/>
            <person name="Evans P."/>
            <person name="Brown E."/>
            <person name="Tallon L.J."/>
            <person name="Sadzewicz L."/>
            <person name="Sengamalay N."/>
            <person name="Ott S."/>
            <person name="Godinez A."/>
            <person name="Nagaraj S."/>
            <person name="Vavikolanu K."/>
            <person name="Aluvathingal J."/>
            <person name="Nadendla S."/>
            <person name="Hobson J."/>
            <person name="Sichtig H."/>
        </authorList>
    </citation>
    <scope>NUCLEOTIDE SEQUENCE [LARGE SCALE GENOMIC DNA]</scope>
    <source>
        <strain evidence="6">ATCC 29307</strain>
        <strain evidence="5">FDAARGOS_118</strain>
    </source>
</reference>
<dbReference type="Pfam" id="PF18184">
    <property type="entry name" value="SLATT_3"/>
    <property type="match status" value="1"/>
</dbReference>